<keyword evidence="5" id="KW-1185">Reference proteome</keyword>
<dbReference type="InterPro" id="IPR024186">
    <property type="entry name" value="Sig_transdc_resp-reg_PatA"/>
</dbReference>
<dbReference type="InterPro" id="IPR011006">
    <property type="entry name" value="CheY-like_superfamily"/>
</dbReference>
<evidence type="ECO:0000313" key="5">
    <source>
        <dbReference type="Proteomes" id="UP000729733"/>
    </source>
</evidence>
<dbReference type="SUPFAM" id="SSF52172">
    <property type="entry name" value="CheY-like"/>
    <property type="match status" value="1"/>
</dbReference>
<dbReference type="RefSeq" id="WP_229642432.1">
    <property type="nucleotide sequence ID" value="NZ_JADWDC010000078.1"/>
</dbReference>
<protein>
    <submittedName>
        <fullName evidence="4">Response regulator</fullName>
    </submittedName>
</protein>
<reference evidence="4" key="1">
    <citation type="journal article" date="2021" name="Antonie Van Leeuwenhoek">
        <title>Draft genome and description of Waterburya agarophytonicola gen. nov. sp. nov. (Pleurocapsales, Cyanobacteria): a seaweed symbiont.</title>
        <authorList>
            <person name="Bonthond G."/>
            <person name="Shalygin S."/>
            <person name="Bayer T."/>
            <person name="Weinberger F."/>
        </authorList>
    </citation>
    <scope>NUCLEOTIDE SEQUENCE</scope>
    <source>
        <strain evidence="4">KI4</strain>
    </source>
</reference>
<evidence type="ECO:0000259" key="3">
    <source>
        <dbReference type="PROSITE" id="PS50110"/>
    </source>
</evidence>
<dbReference type="Pfam" id="PF14332">
    <property type="entry name" value="DUF4388"/>
    <property type="match status" value="1"/>
</dbReference>
<proteinExistence type="predicted"/>
<dbReference type="AlphaFoldDB" id="A0A964BW70"/>
<dbReference type="PANTHER" id="PTHR44591">
    <property type="entry name" value="STRESS RESPONSE REGULATOR PROTEIN 1"/>
    <property type="match status" value="1"/>
</dbReference>
<name>A0A964BW70_9CYAN</name>
<keyword evidence="1 2" id="KW-0597">Phosphoprotein</keyword>
<sequence length="392" mass="44583">MIFALLNNLKKQSFTGIAHIRTKEESDRIHWKVYFNRGKLIWANGGLHNNRSWQRHLNKYCSEVDLKQINFRNSQQYRCADYHTLGIFLQRNMTTQNSITQLVASKVTESFFDIFQQEKSTPLELEEEALSLSDLIGDSSDYPVISIDIEVAFKQMQQQWSAWIKDGFTSVFPDYAPRIKSKEKLKLSVPSVVYQNFTQLLDGHRSLRDLAIGMNKDLLLLTKSIYPYIHKELLELVKVPDLNLSQTTSNNVVKTPINSNESSLIACIDDSPQICQIMNQIITRANYSFLGIQQPIQAVPKLISVNPKMVFLDIGMPILNGYEVCTQIRRVSKLQKVPIIMLTGNDGVFDRVKAKVCGASDFLSKPIEVDKILQTIDKFSAPNAPSVMKSSS</sequence>
<organism evidence="4 5">
    <name type="scientific">Waterburya agarophytonicola KI4</name>
    <dbReference type="NCBI Taxonomy" id="2874699"/>
    <lineage>
        <taxon>Bacteria</taxon>
        <taxon>Bacillati</taxon>
        <taxon>Cyanobacteriota</taxon>
        <taxon>Cyanophyceae</taxon>
        <taxon>Pleurocapsales</taxon>
        <taxon>Hyellaceae</taxon>
        <taxon>Waterburya</taxon>
        <taxon>Waterburya agarophytonicola</taxon>
    </lineage>
</organism>
<comment type="caution">
    <text evidence="4">The sequence shown here is derived from an EMBL/GenBank/DDBJ whole genome shotgun (WGS) entry which is preliminary data.</text>
</comment>
<dbReference type="PROSITE" id="PS50110">
    <property type="entry name" value="RESPONSE_REGULATORY"/>
    <property type="match status" value="1"/>
</dbReference>
<evidence type="ECO:0000313" key="4">
    <source>
        <dbReference type="EMBL" id="MCC0179333.1"/>
    </source>
</evidence>
<dbReference type="SMART" id="SM00448">
    <property type="entry name" value="REC"/>
    <property type="match status" value="1"/>
</dbReference>
<dbReference type="PANTHER" id="PTHR44591:SF23">
    <property type="entry name" value="CHEY SUBFAMILY"/>
    <property type="match status" value="1"/>
</dbReference>
<dbReference type="PIRSF" id="PIRSF005897">
    <property type="entry name" value="RR_PatA"/>
    <property type="match status" value="1"/>
</dbReference>
<evidence type="ECO:0000256" key="1">
    <source>
        <dbReference type="ARBA" id="ARBA00022553"/>
    </source>
</evidence>
<dbReference type="GO" id="GO:0000160">
    <property type="term" value="P:phosphorelay signal transduction system"/>
    <property type="evidence" value="ECO:0007669"/>
    <property type="project" value="InterPro"/>
</dbReference>
<dbReference type="Gene3D" id="3.40.50.2300">
    <property type="match status" value="1"/>
</dbReference>
<accession>A0A964BW70</accession>
<gene>
    <name evidence="4" type="ORF">I4641_20435</name>
</gene>
<dbReference type="Proteomes" id="UP000729733">
    <property type="component" value="Unassembled WGS sequence"/>
</dbReference>
<evidence type="ECO:0000256" key="2">
    <source>
        <dbReference type="PROSITE-ProRule" id="PRU00169"/>
    </source>
</evidence>
<dbReference type="InterPro" id="IPR025497">
    <property type="entry name" value="PatA-like_N"/>
</dbReference>
<dbReference type="EMBL" id="JADWDC010000078">
    <property type="protein sequence ID" value="MCC0179333.1"/>
    <property type="molecule type" value="Genomic_DNA"/>
</dbReference>
<dbReference type="InterPro" id="IPR050595">
    <property type="entry name" value="Bact_response_regulator"/>
</dbReference>
<dbReference type="InterPro" id="IPR001789">
    <property type="entry name" value="Sig_transdc_resp-reg_receiver"/>
</dbReference>
<feature type="domain" description="Response regulatory" evidence="3">
    <location>
        <begin position="264"/>
        <end position="380"/>
    </location>
</feature>
<dbReference type="Pfam" id="PF00072">
    <property type="entry name" value="Response_reg"/>
    <property type="match status" value="1"/>
</dbReference>
<feature type="modified residue" description="4-aspartylphosphate" evidence="2">
    <location>
        <position position="313"/>
    </location>
</feature>